<comment type="caution">
    <text evidence="9">The sequence shown here is derived from an EMBL/GenBank/DDBJ whole genome shotgun (WGS) entry which is preliminary data.</text>
</comment>
<organism evidence="9 10">
    <name type="scientific">Ravibacter arvi</name>
    <dbReference type="NCBI Taxonomy" id="2051041"/>
    <lineage>
        <taxon>Bacteria</taxon>
        <taxon>Pseudomonadati</taxon>
        <taxon>Bacteroidota</taxon>
        <taxon>Cytophagia</taxon>
        <taxon>Cytophagales</taxon>
        <taxon>Spirosomataceae</taxon>
        <taxon>Ravibacter</taxon>
    </lineage>
</organism>
<evidence type="ECO:0000259" key="8">
    <source>
        <dbReference type="PROSITE" id="PS52029"/>
    </source>
</evidence>
<accession>A0ABP8M8Y1</accession>
<dbReference type="RefSeq" id="WP_345032494.1">
    <property type="nucleotide sequence ID" value="NZ_BAABEY010000036.1"/>
</dbReference>
<dbReference type="Gene3D" id="2.40.440.10">
    <property type="entry name" value="L,D-transpeptidase catalytic domain-like"/>
    <property type="match status" value="1"/>
</dbReference>
<keyword evidence="5 7" id="KW-0573">Peptidoglycan synthesis</keyword>
<dbReference type="SUPFAM" id="SSF141523">
    <property type="entry name" value="L,D-transpeptidase catalytic domain-like"/>
    <property type="match status" value="1"/>
</dbReference>
<evidence type="ECO:0000256" key="6">
    <source>
        <dbReference type="ARBA" id="ARBA00023316"/>
    </source>
</evidence>
<dbReference type="PANTHER" id="PTHR41533">
    <property type="entry name" value="L,D-TRANSPEPTIDASE HI_1667-RELATED"/>
    <property type="match status" value="1"/>
</dbReference>
<comment type="similarity">
    <text evidence="2">Belongs to the YkuD family.</text>
</comment>
<protein>
    <submittedName>
        <fullName evidence="9">L,D-transpeptidase family protein</fullName>
    </submittedName>
</protein>
<evidence type="ECO:0000256" key="2">
    <source>
        <dbReference type="ARBA" id="ARBA00005992"/>
    </source>
</evidence>
<dbReference type="InterPro" id="IPR005490">
    <property type="entry name" value="LD_TPept_cat_dom"/>
</dbReference>
<evidence type="ECO:0000256" key="7">
    <source>
        <dbReference type="PROSITE-ProRule" id="PRU01373"/>
    </source>
</evidence>
<evidence type="ECO:0000313" key="9">
    <source>
        <dbReference type="EMBL" id="GAA4446553.1"/>
    </source>
</evidence>
<dbReference type="Proteomes" id="UP001501508">
    <property type="component" value="Unassembled WGS sequence"/>
</dbReference>
<feature type="active site" description="Nucleophile" evidence="7">
    <location>
        <position position="453"/>
    </location>
</feature>
<keyword evidence="6 7" id="KW-0961">Cell wall biogenesis/degradation</keyword>
<evidence type="ECO:0000256" key="5">
    <source>
        <dbReference type="ARBA" id="ARBA00022984"/>
    </source>
</evidence>
<dbReference type="InterPro" id="IPR036365">
    <property type="entry name" value="PGBD-like_sf"/>
</dbReference>
<evidence type="ECO:0000256" key="1">
    <source>
        <dbReference type="ARBA" id="ARBA00004752"/>
    </source>
</evidence>
<name>A0ABP8M8Y1_9BACT</name>
<dbReference type="PROSITE" id="PS52029">
    <property type="entry name" value="LD_TPASE"/>
    <property type="match status" value="1"/>
</dbReference>
<keyword evidence="10" id="KW-1185">Reference proteome</keyword>
<dbReference type="EMBL" id="BAABEY010000036">
    <property type="protein sequence ID" value="GAA4446553.1"/>
    <property type="molecule type" value="Genomic_DNA"/>
</dbReference>
<dbReference type="Gene3D" id="1.10.101.10">
    <property type="entry name" value="PGBD-like superfamily/PGBD"/>
    <property type="match status" value="1"/>
</dbReference>
<comment type="pathway">
    <text evidence="1 7">Cell wall biogenesis; peptidoglycan biosynthesis.</text>
</comment>
<dbReference type="PANTHER" id="PTHR41533:SF2">
    <property type="entry name" value="BLR7131 PROTEIN"/>
    <property type="match status" value="1"/>
</dbReference>
<evidence type="ECO:0000313" key="10">
    <source>
        <dbReference type="Proteomes" id="UP001501508"/>
    </source>
</evidence>
<keyword evidence="4 7" id="KW-0133">Cell shape</keyword>
<evidence type="ECO:0000256" key="4">
    <source>
        <dbReference type="ARBA" id="ARBA00022960"/>
    </source>
</evidence>
<dbReference type="SUPFAM" id="SSF47090">
    <property type="entry name" value="PGBD-like"/>
    <property type="match status" value="1"/>
</dbReference>
<dbReference type="Pfam" id="PF03734">
    <property type="entry name" value="YkuD"/>
    <property type="match status" value="1"/>
</dbReference>
<dbReference type="InterPro" id="IPR052905">
    <property type="entry name" value="LD-transpeptidase_YkuD-like"/>
</dbReference>
<dbReference type="Pfam" id="PF20142">
    <property type="entry name" value="Scaffold"/>
    <property type="match status" value="1"/>
</dbReference>
<dbReference type="InterPro" id="IPR038063">
    <property type="entry name" value="Transpep_catalytic_dom"/>
</dbReference>
<dbReference type="InterPro" id="IPR036366">
    <property type="entry name" value="PGBDSf"/>
</dbReference>
<evidence type="ECO:0000256" key="3">
    <source>
        <dbReference type="ARBA" id="ARBA00022679"/>
    </source>
</evidence>
<sequence>MKTSLKIFLLAGLAIWLCQCGPEKQNALKIEARDTTITKSVAFSELFMDSLDLAKFIARTPMHDSLAARLTSFYNRRNYQYAWFFPNGIADYVFTFLGMQNQYLYYSGDSTIYLPGLQARIDSLAEVRDIHPGDSLIRQTELLLTYQFFRYAYFAYAGDRRVNQGDLGWFIPRKKLDLAPFLDSLVANKGKRVEQYEPVNRQYRLLRTHLLRYYGIRNANRWDSIPPAKKALRKGESAGVVPEVRKRLMLLGFEAGSEPDSLEAVTPALLEAVAQFKQQHGLASDNTLDREFFDAINVPITKRIQQILINMERIRWMPDQPDKDYLLVNIPEFRLHAYENGKLAFQMDVVVGSAAHHTVVFQNVVSQVVFSPYWNVPPGIMKNEILPAIARDPNYLARNRMEWHGTSVRQKPGPGNSLGRAKFLFPNSYNIYLHDTPAKRLFKETRRAFSHGCIRVSDAKKLAEFLLRKDSTWTAEKIEAAMESGKEKVVRLKKEEQVQVVIGYFTAWVDKDGKLNFRNDVYGHDQKMIGRYFAGKPAMAKTPE</sequence>
<dbReference type="InterPro" id="IPR045380">
    <property type="entry name" value="LD_TPept_scaffold_dom"/>
</dbReference>
<gene>
    <name evidence="9" type="ORF">GCM10023091_39880</name>
</gene>
<keyword evidence="3" id="KW-0808">Transferase</keyword>
<reference evidence="10" key="1">
    <citation type="journal article" date="2019" name="Int. J. Syst. Evol. Microbiol.">
        <title>The Global Catalogue of Microorganisms (GCM) 10K type strain sequencing project: providing services to taxonomists for standard genome sequencing and annotation.</title>
        <authorList>
            <consortium name="The Broad Institute Genomics Platform"/>
            <consortium name="The Broad Institute Genome Sequencing Center for Infectious Disease"/>
            <person name="Wu L."/>
            <person name="Ma J."/>
        </authorList>
    </citation>
    <scope>NUCLEOTIDE SEQUENCE [LARGE SCALE GENOMIC DNA]</scope>
    <source>
        <strain evidence="10">JCM 31920</strain>
    </source>
</reference>
<feature type="active site" description="Proton donor/acceptor" evidence="7">
    <location>
        <position position="434"/>
    </location>
</feature>
<dbReference type="CDD" id="cd16913">
    <property type="entry name" value="YkuD_like"/>
    <property type="match status" value="1"/>
</dbReference>
<feature type="domain" description="L,D-TPase catalytic" evidence="8">
    <location>
        <begin position="324"/>
        <end position="481"/>
    </location>
</feature>
<proteinExistence type="inferred from homology"/>